<evidence type="ECO:0000313" key="2">
    <source>
        <dbReference type="EMBL" id="KAK1481558.1"/>
    </source>
</evidence>
<reference evidence="2" key="1">
    <citation type="submission" date="2016-11" db="EMBL/GenBank/DDBJ databases">
        <title>The genome sequence of Colletotrichum cuscutae.</title>
        <authorList>
            <person name="Baroncelli R."/>
        </authorList>
    </citation>
    <scope>NUCLEOTIDE SEQUENCE</scope>
    <source>
        <strain evidence="2">IMI 304802</strain>
    </source>
</reference>
<evidence type="ECO:0000256" key="1">
    <source>
        <dbReference type="SAM" id="MobiDB-lite"/>
    </source>
</evidence>
<sequence length="336" mass="37284">MAFSGSHGVEANDKDDQERFDIVLSPYRKNRRLLRVKSLPFAETRARVEAFLNSKLAKPDSASFNWPPSRWSRVSLVQRAQRLCQGRSRPQRGHVLRTKRHPRVDHPIRQRQKPRKFNCLYTQHAFLTAYQAIPAAARHGLRNSNAANSAAETPEQQMPHPVSFTGSTVEVPSLSRTAQQQMLLPVPSPGPTATLPSASRTTQRYDFDMARRAFDYIECGLAAPTEAERMRLTQEFFTNEMKIRSERYGNDGGVASEISGAVVSPMPLLSSPAPARKADEISSSGAPTVLTLNPRPANSTGTSSRTDFQTWKAFVGALSDSDDDDENNVGARLGYD</sequence>
<accession>A0AAI9VFI3</accession>
<gene>
    <name evidence="2" type="ORF">CCUS01_16017</name>
</gene>
<dbReference type="EMBL" id="MPDP01000100">
    <property type="protein sequence ID" value="KAK1481558.1"/>
    <property type="molecule type" value="Genomic_DNA"/>
</dbReference>
<dbReference type="Proteomes" id="UP001239213">
    <property type="component" value="Unassembled WGS sequence"/>
</dbReference>
<proteinExistence type="predicted"/>
<dbReference type="AlphaFoldDB" id="A0AAI9VFI3"/>
<name>A0AAI9VFI3_9PEZI</name>
<feature type="compositionally biased region" description="Polar residues" evidence="1">
    <location>
        <begin position="296"/>
        <end position="305"/>
    </location>
</feature>
<evidence type="ECO:0000313" key="3">
    <source>
        <dbReference type="Proteomes" id="UP001239213"/>
    </source>
</evidence>
<organism evidence="2 3">
    <name type="scientific">Colletotrichum cuscutae</name>
    <dbReference type="NCBI Taxonomy" id="1209917"/>
    <lineage>
        <taxon>Eukaryota</taxon>
        <taxon>Fungi</taxon>
        <taxon>Dikarya</taxon>
        <taxon>Ascomycota</taxon>
        <taxon>Pezizomycotina</taxon>
        <taxon>Sordariomycetes</taxon>
        <taxon>Hypocreomycetidae</taxon>
        <taxon>Glomerellales</taxon>
        <taxon>Glomerellaceae</taxon>
        <taxon>Colletotrichum</taxon>
        <taxon>Colletotrichum acutatum species complex</taxon>
    </lineage>
</organism>
<comment type="caution">
    <text evidence="2">The sequence shown here is derived from an EMBL/GenBank/DDBJ whole genome shotgun (WGS) entry which is preliminary data.</text>
</comment>
<protein>
    <submittedName>
        <fullName evidence="2">Uncharacterized protein</fullName>
    </submittedName>
</protein>
<keyword evidence="3" id="KW-1185">Reference proteome</keyword>
<feature type="region of interest" description="Disordered" evidence="1">
    <location>
        <begin position="271"/>
        <end position="305"/>
    </location>
</feature>